<dbReference type="EMBL" id="KL596834">
    <property type="protein sequence ID" value="KER23810.1"/>
    <property type="molecule type" value="Genomic_DNA"/>
</dbReference>
<dbReference type="RefSeq" id="XP_009172455.1">
    <property type="nucleotide sequence ID" value="XM_009174191.1"/>
</dbReference>
<feature type="region of interest" description="Disordered" evidence="1">
    <location>
        <begin position="126"/>
        <end position="146"/>
    </location>
</feature>
<accession>A0A074ZKC3</accession>
<proteinExistence type="predicted"/>
<gene>
    <name evidence="2" type="ORF">T265_08397</name>
</gene>
<evidence type="ECO:0000313" key="3">
    <source>
        <dbReference type="Proteomes" id="UP000054324"/>
    </source>
</evidence>
<keyword evidence="3" id="KW-1185">Reference proteome</keyword>
<dbReference type="KEGG" id="ovi:T265_08397"/>
<evidence type="ECO:0000313" key="2">
    <source>
        <dbReference type="EMBL" id="KER23810.1"/>
    </source>
</evidence>
<dbReference type="CTD" id="20322576"/>
<protein>
    <submittedName>
        <fullName evidence="2">Uncharacterized protein</fullName>
    </submittedName>
</protein>
<dbReference type="GeneID" id="20322576"/>
<reference evidence="2 3" key="1">
    <citation type="submission" date="2013-11" db="EMBL/GenBank/DDBJ databases">
        <title>Opisthorchis viverrini - life in the bile duct.</title>
        <authorList>
            <person name="Young N.D."/>
            <person name="Nagarajan N."/>
            <person name="Lin S.J."/>
            <person name="Korhonen P.K."/>
            <person name="Jex A.R."/>
            <person name="Hall R.S."/>
            <person name="Safavi-Hemami H."/>
            <person name="Kaewkong W."/>
            <person name="Bertrand D."/>
            <person name="Gao S."/>
            <person name="Seet Q."/>
            <person name="Wongkham S."/>
            <person name="Teh B.T."/>
            <person name="Wongkham C."/>
            <person name="Intapan P.M."/>
            <person name="Maleewong W."/>
            <person name="Yang X."/>
            <person name="Hu M."/>
            <person name="Wang Z."/>
            <person name="Hofmann A."/>
            <person name="Sternberg P.W."/>
            <person name="Tan P."/>
            <person name="Wang J."/>
            <person name="Gasser R.B."/>
        </authorList>
    </citation>
    <scope>NUCLEOTIDE SEQUENCE [LARGE SCALE GENOMIC DNA]</scope>
</reference>
<dbReference type="Proteomes" id="UP000054324">
    <property type="component" value="Unassembled WGS sequence"/>
</dbReference>
<dbReference type="AlphaFoldDB" id="A0A074ZKC3"/>
<name>A0A074ZKC3_OPIVI</name>
<organism evidence="2 3">
    <name type="scientific">Opisthorchis viverrini</name>
    <name type="common">Southeast Asian liver fluke</name>
    <dbReference type="NCBI Taxonomy" id="6198"/>
    <lineage>
        <taxon>Eukaryota</taxon>
        <taxon>Metazoa</taxon>
        <taxon>Spiralia</taxon>
        <taxon>Lophotrochozoa</taxon>
        <taxon>Platyhelminthes</taxon>
        <taxon>Trematoda</taxon>
        <taxon>Digenea</taxon>
        <taxon>Opisthorchiida</taxon>
        <taxon>Opisthorchiata</taxon>
        <taxon>Opisthorchiidae</taxon>
        <taxon>Opisthorchis</taxon>
    </lineage>
</organism>
<sequence length="146" mass="16663">MSSVFRQRTIFDLQRRRRKKYPFYCLEDPDLQRVLHRDAFCGKKVGVCFVHSIFFHTYTFCPEPFEHYSEETGSDPCDSVLCYNVDRCHRNLEIPELEILIEGISLAALRQAGNVMSHKSTCSISRATPLDSSSHASTSLPAGSQQ</sequence>
<evidence type="ECO:0000256" key="1">
    <source>
        <dbReference type="SAM" id="MobiDB-lite"/>
    </source>
</evidence>